<dbReference type="EMBL" id="QZAB01000388">
    <property type="protein sequence ID" value="RQD83749.1"/>
    <property type="molecule type" value="Genomic_DNA"/>
</dbReference>
<reference evidence="9 10" key="1">
    <citation type="submission" date="2018-08" db="EMBL/GenBank/DDBJ databases">
        <title>The metabolism and importance of syntrophic acetate oxidation coupled to methane or sulfide production in haloalkaline environments.</title>
        <authorList>
            <person name="Timmers P.H.A."/>
            <person name="Vavourakis C.D."/>
            <person name="Sorokin D.Y."/>
            <person name="Sinninghe Damste J.S."/>
            <person name="Muyzer G."/>
            <person name="Stams A.J.M."/>
            <person name="Plugge C.M."/>
        </authorList>
    </citation>
    <scope>NUCLEOTIDE SEQUENCE [LARGE SCALE GENOMIC DNA]</scope>
    <source>
        <strain evidence="9">MSAO_Arc3</strain>
    </source>
</reference>
<dbReference type="Pfam" id="PF07568">
    <property type="entry name" value="HisKA_2"/>
    <property type="match status" value="1"/>
</dbReference>
<evidence type="ECO:0000313" key="9">
    <source>
        <dbReference type="EMBL" id="RQD83749.1"/>
    </source>
</evidence>
<dbReference type="GO" id="GO:0004673">
    <property type="term" value="F:protein histidine kinase activity"/>
    <property type="evidence" value="ECO:0007669"/>
    <property type="project" value="UniProtKB-EC"/>
</dbReference>
<feature type="domain" description="Histidine kinase" evidence="8">
    <location>
        <begin position="184"/>
        <end position="375"/>
    </location>
</feature>
<accession>A0A3R7XH84</accession>
<dbReference type="Proteomes" id="UP000284763">
    <property type="component" value="Unassembled WGS sequence"/>
</dbReference>
<comment type="caution">
    <text evidence="9">The sequence shown here is derived from an EMBL/GenBank/DDBJ whole genome shotgun (WGS) entry which is preliminary data.</text>
</comment>
<protein>
    <recommendedName>
        <fullName evidence="2">histidine kinase</fullName>
        <ecNumber evidence="2">2.7.13.3</ecNumber>
    </recommendedName>
</protein>
<dbReference type="Pfam" id="PF13188">
    <property type="entry name" value="PAS_8"/>
    <property type="match status" value="1"/>
</dbReference>
<sequence>VAKIEYNGTMIGDFTIMMGKGTQIQNMDLLDIYSSLIGLSITRIDAENRLAQSNVDYQQLVETSMIGIITCDLEGNIKYLNPRVLEILESPSEEETKKINLLTFEPLVNSGFSTHLKNAIMKREKVGPKEIRYHTFWGKELIAKINILPIFNENKVSGAQILIDEVTDKKQIEDLRRKEILLREIHHRVKNNLQVISSLLNMQARNFNDDAIKNAFLDSQTRVRSMSIAHEKLYGSTNLSSIEIADYIKTLQNHMLQMYRDYETEIEFKNDLDNIYLDIETTVPLGLILSELITNSLKHAFRGRKKGGISIKFKYIDNKYVLEVSDDGVGMSKSDKKDSSGSIGLMVVEMLTRQLNGVLEMNGSDGTSFKLTFNE</sequence>
<evidence type="ECO:0000256" key="2">
    <source>
        <dbReference type="ARBA" id="ARBA00012438"/>
    </source>
</evidence>
<evidence type="ECO:0000256" key="3">
    <source>
        <dbReference type="ARBA" id="ARBA00022553"/>
    </source>
</evidence>
<evidence type="ECO:0000259" key="8">
    <source>
        <dbReference type="PROSITE" id="PS50109"/>
    </source>
</evidence>
<dbReference type="PANTHER" id="PTHR41523">
    <property type="entry name" value="TWO-COMPONENT SYSTEM SENSOR PROTEIN"/>
    <property type="match status" value="1"/>
</dbReference>
<dbReference type="InterPro" id="IPR035965">
    <property type="entry name" value="PAS-like_dom_sf"/>
</dbReference>
<dbReference type="AlphaFoldDB" id="A0A3R7XH84"/>
<dbReference type="NCBIfam" id="TIGR00229">
    <property type="entry name" value="sensory_box"/>
    <property type="match status" value="1"/>
</dbReference>
<name>A0A3R7XH84_9EURY</name>
<dbReference type="SMART" id="SM00387">
    <property type="entry name" value="HATPase_c"/>
    <property type="match status" value="1"/>
</dbReference>
<keyword evidence="3" id="KW-0597">Phosphoprotein</keyword>
<evidence type="ECO:0000256" key="7">
    <source>
        <dbReference type="ARBA" id="ARBA00022840"/>
    </source>
</evidence>
<dbReference type="InterPro" id="IPR011495">
    <property type="entry name" value="Sig_transdc_His_kin_sub2_dim/P"/>
</dbReference>
<evidence type="ECO:0000256" key="1">
    <source>
        <dbReference type="ARBA" id="ARBA00000085"/>
    </source>
</evidence>
<evidence type="ECO:0000256" key="4">
    <source>
        <dbReference type="ARBA" id="ARBA00022679"/>
    </source>
</evidence>
<keyword evidence="4" id="KW-0808">Transferase</keyword>
<keyword evidence="6" id="KW-0418">Kinase</keyword>
<dbReference type="SUPFAM" id="SSF55785">
    <property type="entry name" value="PYP-like sensor domain (PAS domain)"/>
    <property type="match status" value="1"/>
</dbReference>
<dbReference type="PANTHER" id="PTHR41523:SF8">
    <property type="entry name" value="ETHYLENE RESPONSE SENSOR PROTEIN"/>
    <property type="match status" value="1"/>
</dbReference>
<dbReference type="SUPFAM" id="SSF55874">
    <property type="entry name" value="ATPase domain of HSP90 chaperone/DNA topoisomerase II/histidine kinase"/>
    <property type="match status" value="1"/>
</dbReference>
<keyword evidence="7" id="KW-0067">ATP-binding</keyword>
<feature type="non-terminal residue" evidence="9">
    <location>
        <position position="1"/>
    </location>
</feature>
<organism evidence="9 10">
    <name type="scientific">Methanosalsum natronophilum</name>
    <dbReference type="NCBI Taxonomy" id="768733"/>
    <lineage>
        <taxon>Archaea</taxon>
        <taxon>Methanobacteriati</taxon>
        <taxon>Methanobacteriota</taxon>
        <taxon>Stenosarchaea group</taxon>
        <taxon>Methanomicrobia</taxon>
        <taxon>Methanosarcinales</taxon>
        <taxon>Methanosarcinaceae</taxon>
        <taxon>Methanosalsum</taxon>
    </lineage>
</organism>
<proteinExistence type="predicted"/>
<dbReference type="InterPro" id="IPR000014">
    <property type="entry name" value="PAS"/>
</dbReference>
<dbReference type="GO" id="GO:0005524">
    <property type="term" value="F:ATP binding"/>
    <property type="evidence" value="ECO:0007669"/>
    <property type="project" value="UniProtKB-KW"/>
</dbReference>
<dbReference type="InterPro" id="IPR036890">
    <property type="entry name" value="HATPase_C_sf"/>
</dbReference>
<dbReference type="Pfam" id="PF02518">
    <property type="entry name" value="HATPase_c"/>
    <property type="match status" value="1"/>
</dbReference>
<dbReference type="Gene3D" id="3.30.450.20">
    <property type="entry name" value="PAS domain"/>
    <property type="match status" value="1"/>
</dbReference>
<dbReference type="PROSITE" id="PS50109">
    <property type="entry name" value="HIS_KIN"/>
    <property type="match status" value="1"/>
</dbReference>
<evidence type="ECO:0000313" key="10">
    <source>
        <dbReference type="Proteomes" id="UP000284763"/>
    </source>
</evidence>
<dbReference type="InterPro" id="IPR005467">
    <property type="entry name" value="His_kinase_dom"/>
</dbReference>
<dbReference type="InterPro" id="IPR003594">
    <property type="entry name" value="HATPase_dom"/>
</dbReference>
<evidence type="ECO:0000256" key="5">
    <source>
        <dbReference type="ARBA" id="ARBA00022741"/>
    </source>
</evidence>
<gene>
    <name evidence="9" type="ORF">D5R95_06145</name>
</gene>
<comment type="catalytic activity">
    <reaction evidence="1">
        <text>ATP + protein L-histidine = ADP + protein N-phospho-L-histidine.</text>
        <dbReference type="EC" id="2.7.13.3"/>
    </reaction>
</comment>
<dbReference type="Gene3D" id="3.30.565.10">
    <property type="entry name" value="Histidine kinase-like ATPase, C-terminal domain"/>
    <property type="match status" value="1"/>
</dbReference>
<keyword evidence="5" id="KW-0547">Nucleotide-binding</keyword>
<evidence type="ECO:0000256" key="6">
    <source>
        <dbReference type="ARBA" id="ARBA00022777"/>
    </source>
</evidence>
<dbReference type="EC" id="2.7.13.3" evidence="2"/>